<evidence type="ECO:0000259" key="3">
    <source>
        <dbReference type="Pfam" id="PF04355"/>
    </source>
</evidence>
<dbReference type="InterPro" id="IPR037873">
    <property type="entry name" value="BamE-like"/>
</dbReference>
<evidence type="ECO:0000256" key="1">
    <source>
        <dbReference type="ARBA" id="ARBA00022729"/>
    </source>
</evidence>
<evidence type="ECO:0000313" key="4">
    <source>
        <dbReference type="EMBL" id="WPJ94496.1"/>
    </source>
</evidence>
<evidence type="ECO:0000256" key="2">
    <source>
        <dbReference type="ARBA" id="ARBA00023136"/>
    </source>
</evidence>
<evidence type="ECO:0000313" key="5">
    <source>
        <dbReference type="Proteomes" id="UP001324993"/>
    </source>
</evidence>
<protein>
    <submittedName>
        <fullName evidence="4">Outer membrane protein assembly factor BamE</fullName>
    </submittedName>
</protein>
<dbReference type="RefSeq" id="WP_319831424.1">
    <property type="nucleotide sequence ID" value="NZ_CP138858.1"/>
</dbReference>
<dbReference type="Gene3D" id="3.30.1450.10">
    <property type="match status" value="1"/>
</dbReference>
<gene>
    <name evidence="4" type="primary">bamE</name>
    <name evidence="4" type="ORF">SH580_13755</name>
</gene>
<keyword evidence="5" id="KW-1185">Reference proteome</keyword>
<keyword evidence="1" id="KW-0732">Signal</keyword>
<organism evidence="4 5">
    <name type="scientific">Coraliomargarita algicola</name>
    <dbReference type="NCBI Taxonomy" id="3092156"/>
    <lineage>
        <taxon>Bacteria</taxon>
        <taxon>Pseudomonadati</taxon>
        <taxon>Verrucomicrobiota</taxon>
        <taxon>Opitutia</taxon>
        <taxon>Puniceicoccales</taxon>
        <taxon>Coraliomargaritaceae</taxon>
        <taxon>Coraliomargarita</taxon>
    </lineage>
</organism>
<dbReference type="Pfam" id="PF04355">
    <property type="entry name" value="BamE"/>
    <property type="match status" value="1"/>
</dbReference>
<accession>A0ABZ0REP3</accession>
<dbReference type="InterPro" id="IPR007450">
    <property type="entry name" value="BamE_dom"/>
</dbReference>
<sequence length="164" mass="18564">MKNHKNYLLLLLFNVFLLNLGASEVTKEEFMALAQRVEQLEAALRVSRDAQVSSIATEAFAAMPMSAADRESLVESVVKTIQTREEDANYPWMDAAKWAKLHEGMTPEDVLLELGRPTLNEPSLHRRIDKVYTYKGKRVATAQKVEGIIRFYKGKVVEIEVPSL</sequence>
<proteinExistence type="predicted"/>
<keyword evidence="2" id="KW-0472">Membrane</keyword>
<feature type="domain" description="Outer membrane protein assembly factor BamE" evidence="3">
    <location>
        <begin position="93"/>
        <end position="159"/>
    </location>
</feature>
<dbReference type="Proteomes" id="UP001324993">
    <property type="component" value="Chromosome"/>
</dbReference>
<name>A0ABZ0REP3_9BACT</name>
<dbReference type="EMBL" id="CP138858">
    <property type="protein sequence ID" value="WPJ94496.1"/>
    <property type="molecule type" value="Genomic_DNA"/>
</dbReference>
<reference evidence="4 5" key="1">
    <citation type="submission" date="2023-11" db="EMBL/GenBank/DDBJ databases">
        <title>Coraliomargarita sp. nov., isolated from marine algae.</title>
        <authorList>
            <person name="Lee J.K."/>
            <person name="Baek J.H."/>
            <person name="Kim J.M."/>
            <person name="Choi D.G."/>
            <person name="Jeon C.O."/>
        </authorList>
    </citation>
    <scope>NUCLEOTIDE SEQUENCE [LARGE SCALE GENOMIC DNA]</scope>
    <source>
        <strain evidence="4 5">J2-16</strain>
    </source>
</reference>